<proteinExistence type="predicted"/>
<dbReference type="Pfam" id="PF22486">
    <property type="entry name" value="MATH_2"/>
    <property type="match status" value="1"/>
</dbReference>
<dbReference type="CDD" id="cd00121">
    <property type="entry name" value="MATH"/>
    <property type="match status" value="1"/>
</dbReference>
<dbReference type="Gene3D" id="2.60.210.10">
    <property type="entry name" value="Apoptosis, Tumor Necrosis Factor Receptor Associated Protein 2, Chain A"/>
    <property type="match status" value="1"/>
</dbReference>
<dbReference type="InterPro" id="IPR002083">
    <property type="entry name" value="MATH/TRAF_dom"/>
</dbReference>
<dbReference type="PANTHER" id="PTHR46236">
    <property type="entry name" value="TRAF-LIKE SUPERFAMILY PROTEIN"/>
    <property type="match status" value="1"/>
</dbReference>
<dbReference type="InterPro" id="IPR008974">
    <property type="entry name" value="TRAF-like"/>
</dbReference>
<keyword evidence="1 2" id="KW-0175">Coiled coil</keyword>
<feature type="coiled-coil region" evidence="2">
    <location>
        <begin position="493"/>
        <end position="520"/>
    </location>
</feature>
<dbReference type="InterPro" id="IPR050804">
    <property type="entry name" value="MCC"/>
</dbReference>
<evidence type="ECO:0000313" key="5">
    <source>
        <dbReference type="Proteomes" id="UP000824890"/>
    </source>
</evidence>
<evidence type="ECO:0000256" key="2">
    <source>
        <dbReference type="SAM" id="Coils"/>
    </source>
</evidence>
<reference evidence="4 5" key="1">
    <citation type="submission" date="2021-05" db="EMBL/GenBank/DDBJ databases">
        <title>Genome Assembly of Synthetic Allotetraploid Brassica napus Reveals Homoeologous Exchanges between Subgenomes.</title>
        <authorList>
            <person name="Davis J.T."/>
        </authorList>
    </citation>
    <scope>NUCLEOTIDE SEQUENCE [LARGE SCALE GENOMIC DNA]</scope>
    <source>
        <strain evidence="5">cv. Da-Ae</strain>
        <tissue evidence="4">Seedling</tissue>
    </source>
</reference>
<feature type="domain" description="MATH" evidence="3">
    <location>
        <begin position="15"/>
        <end position="135"/>
    </location>
</feature>
<evidence type="ECO:0000256" key="1">
    <source>
        <dbReference type="ARBA" id="ARBA00023054"/>
    </source>
</evidence>
<feature type="coiled-coil region" evidence="2">
    <location>
        <begin position="256"/>
        <end position="283"/>
    </location>
</feature>
<dbReference type="Proteomes" id="UP000824890">
    <property type="component" value="Unassembled WGS sequence"/>
</dbReference>
<evidence type="ECO:0000259" key="3">
    <source>
        <dbReference type="PROSITE" id="PS50144"/>
    </source>
</evidence>
<dbReference type="PANTHER" id="PTHR46236:SF15">
    <property type="entry name" value="MATH DOMAIN-CONTAINING PROTEIN"/>
    <property type="match status" value="1"/>
</dbReference>
<organism evidence="4 5">
    <name type="scientific">Brassica napus</name>
    <name type="common">Rape</name>
    <dbReference type="NCBI Taxonomy" id="3708"/>
    <lineage>
        <taxon>Eukaryota</taxon>
        <taxon>Viridiplantae</taxon>
        <taxon>Streptophyta</taxon>
        <taxon>Embryophyta</taxon>
        <taxon>Tracheophyta</taxon>
        <taxon>Spermatophyta</taxon>
        <taxon>Magnoliopsida</taxon>
        <taxon>eudicotyledons</taxon>
        <taxon>Gunneridae</taxon>
        <taxon>Pentapetalae</taxon>
        <taxon>rosids</taxon>
        <taxon>malvids</taxon>
        <taxon>Brassicales</taxon>
        <taxon>Brassicaceae</taxon>
        <taxon>Brassiceae</taxon>
        <taxon>Brassica</taxon>
    </lineage>
</organism>
<gene>
    <name evidence="4" type="ORF">HID58_037016</name>
</gene>
<keyword evidence="5" id="KW-1185">Reference proteome</keyword>
<comment type="caution">
    <text evidence="4">The sequence shown here is derived from an EMBL/GenBank/DDBJ whole genome shotgun (WGS) entry which is preliminary data.</text>
</comment>
<name>A0ABQ8C9I5_BRANA</name>
<accession>A0ABQ8C9I5</accession>
<evidence type="ECO:0000313" key="4">
    <source>
        <dbReference type="EMBL" id="KAH0913695.1"/>
    </source>
</evidence>
<sequence>MSESKTSSKMGTELDKALSLEIDNFSERTNVMKSVIFSSGGCNWFLCVCAGDHLSMYLQDVNTHRLRSGWRRRVSFCFVLLNQSGKELFRSPDEGRRRLFCAETPSWGVGRTLPLTKLQEKGFLEKNKLTIEVYMKVFEVVHQGKSTENDVLDYNGFNIIASQAGPVRDIFVQHPDFAIDVIPKNQGVRTSYMNLLLGLVEALRKSPQSFSVTELSNAESELAELKEAGFKLDWLDSRLEEISLERKKLVSDGPWVKKLEEQIKSVELTLSDLKVELEKERIKSIIAGPVGYIFVTHPDFALDVIPMNQGMKTAYMNLISNLAKALRKCPRIVTELKEAGFKFDWLKSRREEISLENKKVLSGGPSVKQLEEQVTNVELNLSDLKVELDKDMIKSIISSQTGPVRDIFVQQPDCEVDFILKNQGMKTEYMNLLLGLVGMLRKSPQSLSVTELNNAQSELTVLKEAGFNLDWLNSRLQEVSLERNKTMSDGSRVQQLEGRMKNVELTLSDLKDELDTERIKSAAKTSSRLCIRCHTKEPSGESIIHKSSPRPWNAESVEGTLLFSSSKYFIRTNRKHFVITHLVDSFPSHLSDYNVSNAV</sequence>
<dbReference type="SUPFAM" id="SSF49599">
    <property type="entry name" value="TRAF domain-like"/>
    <property type="match status" value="1"/>
</dbReference>
<dbReference type="EMBL" id="JAGKQM010000009">
    <property type="protein sequence ID" value="KAH0913695.1"/>
    <property type="molecule type" value="Genomic_DNA"/>
</dbReference>
<protein>
    <recommendedName>
        <fullName evidence="3">MATH domain-containing protein</fullName>
    </recommendedName>
</protein>
<dbReference type="PROSITE" id="PS50144">
    <property type="entry name" value="MATH"/>
    <property type="match status" value="1"/>
</dbReference>